<dbReference type="CDD" id="cd22157">
    <property type="entry name" value="F-box_AtFBW1-like"/>
    <property type="match status" value="1"/>
</dbReference>
<dbReference type="EMBL" id="ASHM01051502">
    <property type="protein sequence ID" value="PNX86558.1"/>
    <property type="molecule type" value="Genomic_DNA"/>
</dbReference>
<evidence type="ECO:0000259" key="1">
    <source>
        <dbReference type="PROSITE" id="PS50181"/>
    </source>
</evidence>
<gene>
    <name evidence="2" type="ORF">L195_g042637</name>
</gene>
<dbReference type="Pfam" id="PF00646">
    <property type="entry name" value="F-box"/>
    <property type="match status" value="1"/>
</dbReference>
<reference evidence="2 3" key="2">
    <citation type="journal article" date="2017" name="Front. Plant Sci.">
        <title>Gene Classification and Mining of Molecular Markers Useful in Red Clover (Trifolium pratense) Breeding.</title>
        <authorList>
            <person name="Istvanek J."/>
            <person name="Dluhosova J."/>
            <person name="Dluhos P."/>
            <person name="Patkova L."/>
            <person name="Nedelnik J."/>
            <person name="Repkova J."/>
        </authorList>
    </citation>
    <scope>NUCLEOTIDE SEQUENCE [LARGE SCALE GENOMIC DNA]</scope>
    <source>
        <strain evidence="3">cv. Tatra</strain>
        <tissue evidence="2">Young leaves</tissue>
    </source>
</reference>
<organism evidence="2 3">
    <name type="scientific">Trifolium pratense</name>
    <name type="common">Red clover</name>
    <dbReference type="NCBI Taxonomy" id="57577"/>
    <lineage>
        <taxon>Eukaryota</taxon>
        <taxon>Viridiplantae</taxon>
        <taxon>Streptophyta</taxon>
        <taxon>Embryophyta</taxon>
        <taxon>Tracheophyta</taxon>
        <taxon>Spermatophyta</taxon>
        <taxon>Magnoliopsida</taxon>
        <taxon>eudicotyledons</taxon>
        <taxon>Gunneridae</taxon>
        <taxon>Pentapetalae</taxon>
        <taxon>rosids</taxon>
        <taxon>fabids</taxon>
        <taxon>Fabales</taxon>
        <taxon>Fabaceae</taxon>
        <taxon>Papilionoideae</taxon>
        <taxon>50 kb inversion clade</taxon>
        <taxon>NPAAA clade</taxon>
        <taxon>Hologalegina</taxon>
        <taxon>IRL clade</taxon>
        <taxon>Trifolieae</taxon>
        <taxon>Trifolium</taxon>
    </lineage>
</organism>
<dbReference type="Proteomes" id="UP000236291">
    <property type="component" value="Unassembled WGS sequence"/>
</dbReference>
<comment type="caution">
    <text evidence="2">The sequence shown here is derived from an EMBL/GenBank/DDBJ whole genome shotgun (WGS) entry which is preliminary data.</text>
</comment>
<feature type="domain" description="F-box" evidence="1">
    <location>
        <begin position="28"/>
        <end position="73"/>
    </location>
</feature>
<accession>A0A2K3M706</accession>
<dbReference type="PROSITE" id="PS50181">
    <property type="entry name" value="FBOX"/>
    <property type="match status" value="1"/>
</dbReference>
<sequence>GFNFPLQNSPSALLLVTQHNSEMNIPPPASPVSLPDELISDILSRLNVKSLTQLRCLNKSWNSLISDPIFINLHLKKSAQNPNLAIVTGKDIESCVIPCVIPLPISCLLENRQTPITLPDDDRSCYLM</sequence>
<dbReference type="SUPFAM" id="SSF81383">
    <property type="entry name" value="F-box domain"/>
    <property type="match status" value="1"/>
</dbReference>
<name>A0A2K3M706_TRIPR</name>
<dbReference type="InterPro" id="IPR050796">
    <property type="entry name" value="SCF_F-box_component"/>
</dbReference>
<dbReference type="SMART" id="SM00256">
    <property type="entry name" value="FBOX"/>
    <property type="match status" value="1"/>
</dbReference>
<dbReference type="PANTHER" id="PTHR31672:SF13">
    <property type="entry name" value="F-BOX PROTEIN CPR30-LIKE"/>
    <property type="match status" value="1"/>
</dbReference>
<evidence type="ECO:0000313" key="2">
    <source>
        <dbReference type="EMBL" id="PNX86558.1"/>
    </source>
</evidence>
<dbReference type="InterPro" id="IPR001810">
    <property type="entry name" value="F-box_dom"/>
</dbReference>
<dbReference type="PANTHER" id="PTHR31672">
    <property type="entry name" value="BNACNNG10540D PROTEIN"/>
    <property type="match status" value="1"/>
</dbReference>
<dbReference type="InterPro" id="IPR036047">
    <property type="entry name" value="F-box-like_dom_sf"/>
</dbReference>
<reference evidence="2 3" key="1">
    <citation type="journal article" date="2014" name="Am. J. Bot.">
        <title>Genome assembly and annotation for red clover (Trifolium pratense; Fabaceae).</title>
        <authorList>
            <person name="Istvanek J."/>
            <person name="Jaros M."/>
            <person name="Krenek A."/>
            <person name="Repkova J."/>
        </authorList>
    </citation>
    <scope>NUCLEOTIDE SEQUENCE [LARGE SCALE GENOMIC DNA]</scope>
    <source>
        <strain evidence="3">cv. Tatra</strain>
        <tissue evidence="2">Young leaves</tissue>
    </source>
</reference>
<dbReference type="AlphaFoldDB" id="A0A2K3M706"/>
<dbReference type="ExpressionAtlas" id="A0A2K3M706">
    <property type="expression patterns" value="baseline"/>
</dbReference>
<evidence type="ECO:0000313" key="3">
    <source>
        <dbReference type="Proteomes" id="UP000236291"/>
    </source>
</evidence>
<proteinExistence type="predicted"/>
<dbReference type="Gene3D" id="1.20.1280.50">
    <property type="match status" value="1"/>
</dbReference>
<feature type="non-terminal residue" evidence="2">
    <location>
        <position position="1"/>
    </location>
</feature>
<protein>
    <submittedName>
        <fullName evidence="2">F-box protein</fullName>
    </submittedName>
</protein>